<protein>
    <recommendedName>
        <fullName evidence="4">FIST domain-containing protein</fullName>
    </recommendedName>
</protein>
<evidence type="ECO:0000259" key="1">
    <source>
        <dbReference type="SMART" id="SM00897"/>
    </source>
</evidence>
<reference evidence="3" key="1">
    <citation type="submission" date="2020-06" db="EMBL/GenBank/DDBJ databases">
        <title>Unique genomic features of the anaerobic methanotrophic archaea.</title>
        <authorList>
            <person name="Chadwick G.L."/>
            <person name="Skennerton C.T."/>
            <person name="Laso-Perez R."/>
            <person name="Leu A.O."/>
            <person name="Speth D.R."/>
            <person name="Yu H."/>
            <person name="Morgan-Lang C."/>
            <person name="Hatzenpichler R."/>
            <person name="Goudeau D."/>
            <person name="Malmstrom R."/>
            <person name="Brazelton W.J."/>
            <person name="Woyke T."/>
            <person name="Hallam S.J."/>
            <person name="Tyson G.W."/>
            <person name="Wegener G."/>
            <person name="Boetius A."/>
            <person name="Orphan V."/>
        </authorList>
    </citation>
    <scope>NUCLEOTIDE SEQUENCE</scope>
</reference>
<dbReference type="InterPro" id="IPR019494">
    <property type="entry name" value="FIST_C"/>
</dbReference>
<feature type="domain" description="FIST C-domain" evidence="2">
    <location>
        <begin position="233"/>
        <end position="381"/>
    </location>
</feature>
<organism evidence="3">
    <name type="scientific">Candidatus Methanogaster sp. ANME-2c ERB4</name>
    <dbReference type="NCBI Taxonomy" id="2759911"/>
    <lineage>
        <taxon>Archaea</taxon>
        <taxon>Methanobacteriati</taxon>
        <taxon>Methanobacteriota</taxon>
        <taxon>Stenosarchaea group</taxon>
        <taxon>Methanomicrobia</taxon>
        <taxon>Methanosarcinales</taxon>
        <taxon>ANME-2 cluster</taxon>
        <taxon>Candidatus Methanogasteraceae</taxon>
        <taxon>Candidatus Methanogaster</taxon>
    </lineage>
</organism>
<dbReference type="PANTHER" id="PTHR40252:SF2">
    <property type="entry name" value="BLR0328 PROTEIN"/>
    <property type="match status" value="1"/>
</dbReference>
<evidence type="ECO:0000313" key="3">
    <source>
        <dbReference type="EMBL" id="QNO47521.1"/>
    </source>
</evidence>
<dbReference type="AlphaFoldDB" id="A0A7G9YHN7"/>
<sequence>MGTTLATGLGKGADGVVAAEKAAQQAKDKLGGGHVDLSLVYSSSKYDYQTVVDTVRAATGNAPLIGCSSSGEFTEENVEQGSVVVGLIASDDIKFATAIADGVKEDPERAVRTVANKLPLKRRDYPHLSAIFIIDGLAGVGEEMTLLASAVFNQTFGTNVKLVGGAAGDDLKFKETFVFSDDSIATDAVSVCLFASKKPLYTGVQHGHTPVSELLRATRAEGCVLHEIDGRPAWDVWKERTAKAASKIGIDVGAIEGVDIGAHLIRFELGLPDVGGQYKIRVPLGKNEDGSLNFGCAIPEGVTFRIMGGKKENQIISTRVAAEMAKENSGDREIAGAIVFDCVCRHLILGDEFYMGVDQFKDVLGDVPILGWETYGEICMEPGQFSGFHSTTSVVLIIPK</sequence>
<evidence type="ECO:0000259" key="2">
    <source>
        <dbReference type="SMART" id="SM01204"/>
    </source>
</evidence>
<dbReference type="SMART" id="SM00897">
    <property type="entry name" value="FIST"/>
    <property type="match status" value="1"/>
</dbReference>
<dbReference type="Pfam" id="PF10442">
    <property type="entry name" value="FIST_C"/>
    <property type="match status" value="1"/>
</dbReference>
<gene>
    <name evidence="3" type="ORF">GGGHDLIA_00011</name>
</gene>
<dbReference type="EMBL" id="MT631265">
    <property type="protein sequence ID" value="QNO47521.1"/>
    <property type="molecule type" value="Genomic_DNA"/>
</dbReference>
<accession>A0A7G9YHN7</accession>
<dbReference type="PANTHER" id="PTHR40252">
    <property type="entry name" value="BLR0328 PROTEIN"/>
    <property type="match status" value="1"/>
</dbReference>
<dbReference type="InterPro" id="IPR013702">
    <property type="entry name" value="FIST_domain_N"/>
</dbReference>
<dbReference type="Pfam" id="PF08495">
    <property type="entry name" value="FIST"/>
    <property type="match status" value="1"/>
</dbReference>
<name>A0A7G9YHN7_9EURY</name>
<dbReference type="SMART" id="SM01204">
    <property type="entry name" value="FIST_C"/>
    <property type="match status" value="1"/>
</dbReference>
<evidence type="ECO:0008006" key="4">
    <source>
        <dbReference type="Google" id="ProtNLM"/>
    </source>
</evidence>
<proteinExistence type="predicted"/>
<feature type="domain" description="FIST" evidence="1">
    <location>
        <begin position="34"/>
        <end position="232"/>
    </location>
</feature>